<comment type="caution">
    <text evidence="11">The sequence shown here is derived from an EMBL/GenBank/DDBJ whole genome shotgun (WGS) entry which is preliminary data.</text>
</comment>
<keyword evidence="5" id="KW-0574">Periplasm</keyword>
<dbReference type="InterPro" id="IPR031798">
    <property type="entry name" value="AlgX_C"/>
</dbReference>
<evidence type="ECO:0008006" key="13">
    <source>
        <dbReference type="Google" id="ProtNLM"/>
    </source>
</evidence>
<evidence type="ECO:0000259" key="10">
    <source>
        <dbReference type="Pfam" id="PF16824"/>
    </source>
</evidence>
<dbReference type="InterPro" id="IPR031811">
    <property type="entry name" value="ALGX/ALGJ_SGNH-like"/>
</dbReference>
<comment type="pathway">
    <text evidence="2">Glycan biosynthesis; alginate biosynthesis.</text>
</comment>
<dbReference type="Pfam" id="PF16822">
    <property type="entry name" value="ALGX"/>
    <property type="match status" value="1"/>
</dbReference>
<evidence type="ECO:0000313" key="11">
    <source>
        <dbReference type="EMBL" id="MCM2681220.1"/>
    </source>
</evidence>
<dbReference type="RefSeq" id="WP_251262703.1">
    <property type="nucleotide sequence ID" value="NZ_JAMQGP010000009.1"/>
</dbReference>
<feature type="domain" description="AlgX/AlgJ SGNH hydrolase-like" evidence="9">
    <location>
        <begin position="62"/>
        <end position="321"/>
    </location>
</feature>
<accession>A0AA42B8N1</accession>
<evidence type="ECO:0000313" key="12">
    <source>
        <dbReference type="Proteomes" id="UP001165393"/>
    </source>
</evidence>
<dbReference type="GO" id="GO:0016740">
    <property type="term" value="F:transferase activity"/>
    <property type="evidence" value="ECO:0007669"/>
    <property type="project" value="UniProtKB-KW"/>
</dbReference>
<evidence type="ECO:0000259" key="9">
    <source>
        <dbReference type="Pfam" id="PF16822"/>
    </source>
</evidence>
<evidence type="ECO:0000256" key="1">
    <source>
        <dbReference type="ARBA" id="ARBA00004418"/>
    </source>
</evidence>
<gene>
    <name evidence="11" type="ORF">NAF29_16350</name>
</gene>
<feature type="active site" description="Nucleophile" evidence="7">
    <location>
        <position position="264"/>
    </location>
</feature>
<dbReference type="EMBL" id="JAMQGP010000009">
    <property type="protein sequence ID" value="MCM2681220.1"/>
    <property type="molecule type" value="Genomic_DNA"/>
</dbReference>
<dbReference type="Proteomes" id="UP001165393">
    <property type="component" value="Unassembled WGS sequence"/>
</dbReference>
<evidence type="ECO:0000256" key="6">
    <source>
        <dbReference type="ARBA" id="ARBA00022841"/>
    </source>
</evidence>
<keyword evidence="3" id="KW-0808">Transferase</keyword>
<dbReference type="Pfam" id="PF16824">
    <property type="entry name" value="CBM_26"/>
    <property type="match status" value="1"/>
</dbReference>
<organism evidence="11 12">
    <name type="scientific">Echinimonas agarilytica</name>
    <dbReference type="NCBI Taxonomy" id="1215918"/>
    <lineage>
        <taxon>Bacteria</taxon>
        <taxon>Pseudomonadati</taxon>
        <taxon>Pseudomonadota</taxon>
        <taxon>Gammaproteobacteria</taxon>
        <taxon>Alteromonadales</taxon>
        <taxon>Echinimonadaceae</taxon>
        <taxon>Echinimonas</taxon>
    </lineage>
</organism>
<evidence type="ECO:0000256" key="5">
    <source>
        <dbReference type="ARBA" id="ARBA00022764"/>
    </source>
</evidence>
<feature type="active site" evidence="7">
    <location>
        <position position="168"/>
    </location>
</feature>
<feature type="chain" id="PRO_5041228110" description="AlgX/AlgJ SGNH hydrolase-like domain-containing protein" evidence="8">
    <location>
        <begin position="24"/>
        <end position="471"/>
    </location>
</feature>
<dbReference type="GO" id="GO:0042121">
    <property type="term" value="P:alginic acid biosynthetic process"/>
    <property type="evidence" value="ECO:0007669"/>
    <property type="project" value="UniProtKB-KW"/>
</dbReference>
<sequence length="471" mass="53146">MRRTAKLIYLLLCTSIASASAFAEEDVVASPEYKVEHFEQLCVAAENEENYNTELLKSLRYLVQGDNGWVYRTSSDFIEDFDTDGNYDDLKRFRDYLAIHGTSLMMLYVPTRGLMNPKDVPEGLYDYPKAIASYEAKLHMFREMGILVPDLEGMIKEYQSTPFFFLRDIHWEPEGAKKSAEYVARAIKESELIDTDLDFDVNIVEEGSYTVTGGLADGIKQLCDEQYVLEYVKGYGFEEVVSSSEDSLFSDDVAEPEVVLLGTSFSRLPRMNFHGFLQKELGAPVTNYAISGGGDDGAWLKYFKSGEFLENPPKLIVWEVSAYYDLNDKGMFAQLIPSAEMGCSEESALLTQSLPLQELSDDVNSVFFGDQFKDLNLNDIVLDVSFSEPDVNRMEFKLWYTDGQVKSARISKPSRAETGGEFTFKLFSHLLKPKGGLMAMQLVSVEGETVSEYIDSKNELNPELNVRVCTI</sequence>
<evidence type="ECO:0000256" key="8">
    <source>
        <dbReference type="SAM" id="SignalP"/>
    </source>
</evidence>
<keyword evidence="6" id="KW-0016">Alginate biosynthesis</keyword>
<feature type="signal peptide" evidence="8">
    <location>
        <begin position="1"/>
        <end position="23"/>
    </location>
</feature>
<keyword evidence="4 8" id="KW-0732">Signal</keyword>
<dbReference type="AlphaFoldDB" id="A0AA42B8N1"/>
<keyword evidence="12" id="KW-1185">Reference proteome</keyword>
<evidence type="ECO:0000256" key="3">
    <source>
        <dbReference type="ARBA" id="ARBA00022679"/>
    </source>
</evidence>
<name>A0AA42B8N1_9GAMM</name>
<evidence type="ECO:0000256" key="4">
    <source>
        <dbReference type="ARBA" id="ARBA00022729"/>
    </source>
</evidence>
<feature type="active site" description="Proton acceptor" evidence="7">
    <location>
        <position position="170"/>
    </location>
</feature>
<protein>
    <recommendedName>
        <fullName evidence="13">AlgX/AlgJ SGNH hydrolase-like domain-containing protein</fullName>
    </recommendedName>
</protein>
<comment type="subcellular location">
    <subcellularLocation>
        <location evidence="1">Periplasm</location>
    </subcellularLocation>
</comment>
<dbReference type="InterPro" id="IPR038639">
    <property type="entry name" value="AlgX_C_sf"/>
</dbReference>
<feature type="domain" description="Alginate biosynthesis protein AlgX C-terminal carbohydrate-binding module" evidence="10">
    <location>
        <begin position="342"/>
        <end position="429"/>
    </location>
</feature>
<evidence type="ECO:0000256" key="2">
    <source>
        <dbReference type="ARBA" id="ARBA00005182"/>
    </source>
</evidence>
<reference evidence="11 12" key="1">
    <citation type="journal article" date="2013" name="Antonie Van Leeuwenhoek">
        <title>Echinimonas agarilytica gen. nov., sp. nov., a new gammaproteobacterium isolated from the sea urchin Strongylocentrotus intermedius.</title>
        <authorList>
            <person name="Nedashkovskaya O.I."/>
            <person name="Stenkova A.M."/>
            <person name="Zhukova N.V."/>
            <person name="Van Trappen S."/>
            <person name="Lee J.S."/>
            <person name="Kim S.B."/>
        </authorList>
    </citation>
    <scope>NUCLEOTIDE SEQUENCE [LARGE SCALE GENOMIC DNA]</scope>
    <source>
        <strain evidence="11 12">KMM 6351</strain>
    </source>
</reference>
<dbReference type="Gene3D" id="2.60.120.1380">
    <property type="entry name" value="C-terminal carbohydrate-binding module"/>
    <property type="match status" value="1"/>
</dbReference>
<proteinExistence type="predicted"/>
<evidence type="ECO:0000256" key="7">
    <source>
        <dbReference type="PIRSR" id="PIRSR638639-50"/>
    </source>
</evidence>
<dbReference type="GO" id="GO:0042597">
    <property type="term" value="C:periplasmic space"/>
    <property type="evidence" value="ECO:0007669"/>
    <property type="project" value="UniProtKB-SubCell"/>
</dbReference>